<evidence type="ECO:0000313" key="15">
    <source>
        <dbReference type="EMBL" id="QOR70472.1"/>
    </source>
</evidence>
<dbReference type="CDD" id="cd07769">
    <property type="entry name" value="ASKHA_NBD_FGGY_GK"/>
    <property type="match status" value="1"/>
</dbReference>
<dbReference type="FunFam" id="3.30.420.40:FF:000007">
    <property type="entry name" value="Glycerol kinase"/>
    <property type="match status" value="1"/>
</dbReference>
<comment type="similarity">
    <text evidence="2 12">Belongs to the FGGY kinase family.</text>
</comment>
<dbReference type="GO" id="GO:0019563">
    <property type="term" value="P:glycerol catabolic process"/>
    <property type="evidence" value="ECO:0007669"/>
    <property type="project" value="TreeGrafter"/>
</dbReference>
<dbReference type="RefSeq" id="WP_193497152.1">
    <property type="nucleotide sequence ID" value="NZ_CP063169.1"/>
</dbReference>
<dbReference type="InterPro" id="IPR018485">
    <property type="entry name" value="FGGY_C"/>
</dbReference>
<evidence type="ECO:0000256" key="4">
    <source>
        <dbReference type="ARBA" id="ARBA00022679"/>
    </source>
</evidence>
<dbReference type="InterPro" id="IPR043129">
    <property type="entry name" value="ATPase_NBD"/>
</dbReference>
<evidence type="ECO:0000256" key="1">
    <source>
        <dbReference type="ARBA" id="ARBA00005190"/>
    </source>
</evidence>
<proteinExistence type="inferred from homology"/>
<keyword evidence="6 12" id="KW-0418">Kinase</keyword>
<dbReference type="GO" id="GO:0004370">
    <property type="term" value="F:glycerol kinase activity"/>
    <property type="evidence" value="ECO:0007669"/>
    <property type="project" value="UniProtKB-EC"/>
</dbReference>
<evidence type="ECO:0000256" key="10">
    <source>
        <dbReference type="ARBA" id="ARBA00052101"/>
    </source>
</evidence>
<evidence type="ECO:0000256" key="8">
    <source>
        <dbReference type="ARBA" id="ARBA00022840"/>
    </source>
</evidence>
<evidence type="ECO:0000256" key="12">
    <source>
        <dbReference type="RuleBase" id="RU003733"/>
    </source>
</evidence>
<keyword evidence="7" id="KW-0319">Glycerol metabolism</keyword>
<comment type="catalytic activity">
    <reaction evidence="10">
        <text>glycerol + ATP = sn-glycerol 3-phosphate + ADP + H(+)</text>
        <dbReference type="Rhea" id="RHEA:21644"/>
        <dbReference type="ChEBI" id="CHEBI:15378"/>
        <dbReference type="ChEBI" id="CHEBI:17754"/>
        <dbReference type="ChEBI" id="CHEBI:30616"/>
        <dbReference type="ChEBI" id="CHEBI:57597"/>
        <dbReference type="ChEBI" id="CHEBI:456216"/>
        <dbReference type="EC" id="2.7.1.30"/>
    </reaction>
</comment>
<dbReference type="Proteomes" id="UP000593758">
    <property type="component" value="Chromosome"/>
</dbReference>
<evidence type="ECO:0000259" key="14">
    <source>
        <dbReference type="Pfam" id="PF02782"/>
    </source>
</evidence>
<protein>
    <recommendedName>
        <fullName evidence="3">glycerol kinase</fullName>
        <ecNumber evidence="3">2.7.1.30</ecNumber>
    </recommendedName>
    <alternativeName>
        <fullName evidence="9">ATP:glycerol 3-phosphotransferase</fullName>
    </alternativeName>
</protein>
<keyword evidence="8" id="KW-0067">ATP-binding</keyword>
<dbReference type="InterPro" id="IPR018483">
    <property type="entry name" value="Carb_kinase_FGGY_CS"/>
</dbReference>
<evidence type="ECO:0000256" key="3">
    <source>
        <dbReference type="ARBA" id="ARBA00012099"/>
    </source>
</evidence>
<dbReference type="GO" id="GO:0006072">
    <property type="term" value="P:glycerol-3-phosphate metabolic process"/>
    <property type="evidence" value="ECO:0007669"/>
    <property type="project" value="InterPro"/>
</dbReference>
<dbReference type="PROSITE" id="PS00445">
    <property type="entry name" value="FGGY_KINASES_2"/>
    <property type="match status" value="1"/>
</dbReference>
<comment type="function">
    <text evidence="11">Key enzyme in the regulation of glycerol uptake and metabolism. Catalyzes the phosphorylation of glycerol to yield sn-glycerol 3-phosphate.</text>
</comment>
<dbReference type="PANTHER" id="PTHR10196">
    <property type="entry name" value="SUGAR KINASE"/>
    <property type="match status" value="1"/>
</dbReference>
<dbReference type="InterPro" id="IPR005999">
    <property type="entry name" value="Glycerol_kin"/>
</dbReference>
<evidence type="ECO:0000256" key="5">
    <source>
        <dbReference type="ARBA" id="ARBA00022741"/>
    </source>
</evidence>
<feature type="domain" description="Carbohydrate kinase FGGY N-terminal" evidence="13">
    <location>
        <begin position="5"/>
        <end position="252"/>
    </location>
</feature>
<keyword evidence="4 12" id="KW-0808">Transferase</keyword>
<dbReference type="NCBIfam" id="NF000756">
    <property type="entry name" value="PRK00047.1"/>
    <property type="match status" value="1"/>
</dbReference>
<evidence type="ECO:0000256" key="2">
    <source>
        <dbReference type="ARBA" id="ARBA00009156"/>
    </source>
</evidence>
<dbReference type="AlphaFoldDB" id="A0A7M1SUP0"/>
<dbReference type="Gene3D" id="3.30.420.40">
    <property type="match status" value="2"/>
</dbReference>
<keyword evidence="16" id="KW-1185">Reference proteome</keyword>
<dbReference type="SUPFAM" id="SSF53067">
    <property type="entry name" value="Actin-like ATPase domain"/>
    <property type="match status" value="2"/>
</dbReference>
<dbReference type="NCBIfam" id="TIGR01311">
    <property type="entry name" value="glycerol_kin"/>
    <property type="match status" value="1"/>
</dbReference>
<dbReference type="GO" id="GO:0005524">
    <property type="term" value="F:ATP binding"/>
    <property type="evidence" value="ECO:0007669"/>
    <property type="project" value="UniProtKB-KW"/>
</dbReference>
<evidence type="ECO:0000256" key="9">
    <source>
        <dbReference type="ARBA" id="ARBA00043149"/>
    </source>
</evidence>
<dbReference type="EC" id="2.7.1.30" evidence="3"/>
<feature type="domain" description="Carbohydrate kinase FGGY C-terminal" evidence="14">
    <location>
        <begin position="261"/>
        <end position="450"/>
    </location>
</feature>
<gene>
    <name evidence="15" type="primary">glpK</name>
    <name evidence="15" type="ORF">IM660_18075</name>
</gene>
<dbReference type="KEGG" id="halt:IM660_18075"/>
<dbReference type="EMBL" id="CP063169">
    <property type="protein sequence ID" value="QOR70472.1"/>
    <property type="molecule type" value="Genomic_DNA"/>
</dbReference>
<name>A0A7M1SUP0_9MICO</name>
<dbReference type="PIRSF" id="PIRSF000538">
    <property type="entry name" value="GlpK"/>
    <property type="match status" value="1"/>
</dbReference>
<dbReference type="InterPro" id="IPR000577">
    <property type="entry name" value="Carb_kinase_FGGY"/>
</dbReference>
<evidence type="ECO:0000256" key="11">
    <source>
        <dbReference type="ARBA" id="ARBA00054633"/>
    </source>
</evidence>
<accession>A0A7M1SUP0</accession>
<dbReference type="Pfam" id="PF02782">
    <property type="entry name" value="FGGY_C"/>
    <property type="match status" value="1"/>
</dbReference>
<evidence type="ECO:0000313" key="16">
    <source>
        <dbReference type="Proteomes" id="UP000593758"/>
    </source>
</evidence>
<organism evidence="15 16">
    <name type="scientific">Ruania alkalisoli</name>
    <dbReference type="NCBI Taxonomy" id="2779775"/>
    <lineage>
        <taxon>Bacteria</taxon>
        <taxon>Bacillati</taxon>
        <taxon>Actinomycetota</taxon>
        <taxon>Actinomycetes</taxon>
        <taxon>Micrococcales</taxon>
        <taxon>Ruaniaceae</taxon>
        <taxon>Ruania</taxon>
    </lineage>
</organism>
<dbReference type="GO" id="GO:0005829">
    <property type="term" value="C:cytosol"/>
    <property type="evidence" value="ECO:0007669"/>
    <property type="project" value="TreeGrafter"/>
</dbReference>
<keyword evidence="5" id="KW-0547">Nucleotide-binding</keyword>
<dbReference type="PANTHER" id="PTHR10196:SF69">
    <property type="entry name" value="GLYCEROL KINASE"/>
    <property type="match status" value="1"/>
</dbReference>
<dbReference type="Pfam" id="PF00370">
    <property type="entry name" value="FGGY_N"/>
    <property type="match status" value="1"/>
</dbReference>
<dbReference type="FunFam" id="3.30.420.40:FF:000008">
    <property type="entry name" value="Glycerol kinase"/>
    <property type="match status" value="1"/>
</dbReference>
<dbReference type="InterPro" id="IPR018484">
    <property type="entry name" value="FGGY_N"/>
</dbReference>
<comment type="pathway">
    <text evidence="1">Polyol metabolism; glycerol degradation via glycerol kinase pathway; sn-glycerol 3-phosphate from glycerol: step 1/1.</text>
</comment>
<evidence type="ECO:0000256" key="6">
    <source>
        <dbReference type="ARBA" id="ARBA00022777"/>
    </source>
</evidence>
<reference evidence="15 16" key="1">
    <citation type="submission" date="2020-10" db="EMBL/GenBank/DDBJ databases">
        <title>Haloactinobacterium sp. RN3S43, a bacterium isolated from saline soil.</title>
        <authorList>
            <person name="Sun J.-Q."/>
        </authorList>
    </citation>
    <scope>NUCLEOTIDE SEQUENCE [LARGE SCALE GENOMIC DNA]</scope>
    <source>
        <strain evidence="15 16">RN3S43</strain>
    </source>
</reference>
<evidence type="ECO:0000256" key="7">
    <source>
        <dbReference type="ARBA" id="ARBA00022798"/>
    </source>
</evidence>
<evidence type="ECO:0000259" key="13">
    <source>
        <dbReference type="Pfam" id="PF00370"/>
    </source>
</evidence>
<sequence length="515" mass="55680">MPSRYVMSIDQGTSSTRSILFDQAGQLVSFAQLEHSQHYPRPGWIEHDASEIWHNVSRTIQQALAEVDATPGDLAAVGIANQRETVVVWDRRTGIPVGPALVWQDLRTEQLIADLSARSDAAVVAARSGLPLTSYFSAPRLRWILDADPGLRARAEAGQVLAGTMETWLIWNLTGGPDGGVHVTEPTNASRTLLFNIHTLTWDEDLLAFFGIPVAMLPEVRPSMQVYGRARGPLAGVPIAAALGDQQSSLVGQTCFDAGQAKCTFGTGSFVLLNTGPELIVSQHGMLSTIAYQVEGQPPVYALEGPMASTGSLVQWLRDGLGLIQTVGEIETLAASVPDNGGCHVAPAFYGMFAPRWWPDARGVIAGLTNYVTKAHLARAVLEATGWQTREVIDAMNTDAHHPITELRTDGGMTSNNLLMQLVADAIDLPVVRPTVRETVALGAAYAAGLTVGYWADLQVLRRNWHRAATWLPAADRPHRDSEFNTWRSAVDLTFEWTAKTGQAQSFTGRGPGPV</sequence>